<evidence type="ECO:0000313" key="1">
    <source>
        <dbReference type="EMBL" id="CAA9245341.1"/>
    </source>
</evidence>
<organism evidence="1">
    <name type="scientific">uncultured Adhaeribacter sp</name>
    <dbReference type="NCBI Taxonomy" id="448109"/>
    <lineage>
        <taxon>Bacteria</taxon>
        <taxon>Pseudomonadati</taxon>
        <taxon>Bacteroidota</taxon>
        <taxon>Cytophagia</taxon>
        <taxon>Cytophagales</taxon>
        <taxon>Hymenobacteraceae</taxon>
        <taxon>Adhaeribacter</taxon>
        <taxon>environmental samples</taxon>
    </lineage>
</organism>
<proteinExistence type="predicted"/>
<dbReference type="EMBL" id="CADCTJ010000505">
    <property type="protein sequence ID" value="CAA9245341.1"/>
    <property type="molecule type" value="Genomic_DNA"/>
</dbReference>
<sequence>MHNKSNQERSIIKTKISGKAAECACLNKLKSKVHILF</sequence>
<protein>
    <submittedName>
        <fullName evidence="1">Uncharacterized protein</fullName>
    </submittedName>
</protein>
<dbReference type="AlphaFoldDB" id="A0A6J4IB89"/>
<name>A0A6J4IB89_9BACT</name>
<reference evidence="1" key="1">
    <citation type="submission" date="2020-02" db="EMBL/GenBank/DDBJ databases">
        <authorList>
            <person name="Meier V. D."/>
        </authorList>
    </citation>
    <scope>NUCLEOTIDE SEQUENCE</scope>
    <source>
        <strain evidence="1">AVDCRST_MAG95</strain>
    </source>
</reference>
<accession>A0A6J4IB89</accession>
<gene>
    <name evidence="1" type="ORF">AVDCRST_MAG95-1614</name>
</gene>